<dbReference type="Gene3D" id="3.40.190.10">
    <property type="entry name" value="Periplasmic binding protein-like II"/>
    <property type="match status" value="2"/>
</dbReference>
<evidence type="ECO:0000313" key="1">
    <source>
        <dbReference type="EMBL" id="RKR73428.1"/>
    </source>
</evidence>
<comment type="caution">
    <text evidence="1">The sequence shown here is derived from an EMBL/GenBank/DDBJ whole genome shotgun (WGS) entry which is preliminary data.</text>
</comment>
<evidence type="ECO:0000313" key="2">
    <source>
        <dbReference type="Proteomes" id="UP000280008"/>
    </source>
</evidence>
<dbReference type="AlphaFoldDB" id="A0A495ID92"/>
<organism evidence="1 2">
    <name type="scientific">Frondihabitans australicus</name>
    <dbReference type="NCBI Taxonomy" id="386892"/>
    <lineage>
        <taxon>Bacteria</taxon>
        <taxon>Bacillati</taxon>
        <taxon>Actinomycetota</taxon>
        <taxon>Actinomycetes</taxon>
        <taxon>Micrococcales</taxon>
        <taxon>Microbacteriaceae</taxon>
        <taxon>Frondihabitans</taxon>
    </lineage>
</organism>
<keyword evidence="2" id="KW-1185">Reference proteome</keyword>
<proteinExistence type="predicted"/>
<dbReference type="RefSeq" id="WP_211331647.1">
    <property type="nucleotide sequence ID" value="NZ_RBKS01000001.1"/>
</dbReference>
<name>A0A495ID92_9MICO</name>
<accession>A0A495ID92</accession>
<protein>
    <submittedName>
        <fullName evidence="1">4,5-dihydroxyphthalate decarboxylase</fullName>
    </submittedName>
</protein>
<dbReference type="EMBL" id="RBKS01000001">
    <property type="protein sequence ID" value="RKR73428.1"/>
    <property type="molecule type" value="Genomic_DNA"/>
</dbReference>
<sequence length="300" mass="32860">MSESRDESPILRMALGKHEIARLLRDREITDPGVRFDFADVEPIHRAFAPMVREQAFDVSELAIVTALQAIAYDHPIALLPVVVAGRFQRKCLISHASNPIRDARELVGKTVGVRSYTQTTGFWIRSHLAEDYGVAASDITWITQDEPHVPEAVEPSFVHRTLERPLVDALRDGEIDAAILGNDLPSGDEWVPVIDHAADRDHAWALKHGYVPINHLVSVSLTALDEHPEAVARTLGLLERADAKASESQDLPVTLAGLDRLRGPVDEIAAACLAQGMLPRPVTSDEVFAPVSELLAARA</sequence>
<reference evidence="1 2" key="1">
    <citation type="submission" date="2018-10" db="EMBL/GenBank/DDBJ databases">
        <title>Sequencing the genomes of 1000 actinobacteria strains.</title>
        <authorList>
            <person name="Klenk H.-P."/>
        </authorList>
    </citation>
    <scope>NUCLEOTIDE SEQUENCE [LARGE SCALE GENOMIC DNA]</scope>
    <source>
        <strain evidence="1 2">DSM 17894</strain>
    </source>
</reference>
<gene>
    <name evidence="1" type="ORF">C8E83_0521</name>
</gene>
<dbReference type="SUPFAM" id="SSF53850">
    <property type="entry name" value="Periplasmic binding protein-like II"/>
    <property type="match status" value="1"/>
</dbReference>
<dbReference type="Proteomes" id="UP000280008">
    <property type="component" value="Unassembled WGS sequence"/>
</dbReference>